<dbReference type="Proteomes" id="UP000266177">
    <property type="component" value="Unassembled WGS sequence"/>
</dbReference>
<dbReference type="AlphaFoldDB" id="A0A3A3GS82"/>
<reference evidence="1 2" key="1">
    <citation type="submission" date="2018-09" db="EMBL/GenBank/DDBJ databases">
        <title>Paenibacillus SK2017-BO5.</title>
        <authorList>
            <person name="Piskunova J.V."/>
            <person name="Dubiley S.A."/>
            <person name="Severinov K.V."/>
        </authorList>
    </citation>
    <scope>NUCLEOTIDE SEQUENCE [LARGE SCALE GENOMIC DNA]</scope>
    <source>
        <strain evidence="1 2">BO5</strain>
    </source>
</reference>
<evidence type="ECO:0000313" key="2">
    <source>
        <dbReference type="Proteomes" id="UP000266177"/>
    </source>
</evidence>
<dbReference type="EMBL" id="QYZD01000001">
    <property type="protein sequence ID" value="RJG26579.1"/>
    <property type="molecule type" value="Genomic_DNA"/>
</dbReference>
<comment type="caution">
    <text evidence="1">The sequence shown here is derived from an EMBL/GenBank/DDBJ whole genome shotgun (WGS) entry which is preliminary data.</text>
</comment>
<organism evidence="1 2">
    <name type="scientific">Paenibacillus thiaminolyticus</name>
    <name type="common">Bacillus thiaminolyticus</name>
    <dbReference type="NCBI Taxonomy" id="49283"/>
    <lineage>
        <taxon>Bacteria</taxon>
        <taxon>Bacillati</taxon>
        <taxon>Bacillota</taxon>
        <taxon>Bacilli</taxon>
        <taxon>Bacillales</taxon>
        <taxon>Paenibacillaceae</taxon>
        <taxon>Paenibacillus</taxon>
    </lineage>
</organism>
<accession>A0A3A3GS82</accession>
<gene>
    <name evidence="1" type="ORF">DQX05_00620</name>
</gene>
<sequence length="74" mass="7864">MKKLALPACSTMGPIRASSSNLLAEGLKLVRSPYVYLTESTDLATAVGNRQSEADIIEVEAARLGGREILSCPE</sequence>
<name>A0A3A3GS82_PANTH</name>
<protein>
    <submittedName>
        <fullName evidence="1">Uncharacterized protein</fullName>
    </submittedName>
</protein>
<proteinExistence type="predicted"/>
<evidence type="ECO:0000313" key="1">
    <source>
        <dbReference type="EMBL" id="RJG26579.1"/>
    </source>
</evidence>